<evidence type="ECO:0000256" key="2">
    <source>
        <dbReference type="SAM" id="MobiDB-lite"/>
    </source>
</evidence>
<feature type="coiled-coil region" evidence="1">
    <location>
        <begin position="450"/>
        <end position="484"/>
    </location>
</feature>
<sequence length="524" mass="57681">MQRRPEGLMSALLHHSADFQPAFSLMQSPTESQADAFVPAGFPQPPSNETSRAPSPSPLQQGSEMRPEAIDKFDDSLAQSLAYVPGDILGDNGHADPLTYRPTQVLSHPSFSNSVIFSALTPTSSMPFPDQTFRGQSAVPAGDGTRAQEDNITTSPTVSFKHAKISHGDSPGVPKSQRYACPYNKWDPEGSPLCCMPSNKNPGGGAETFSRVKSHILRNHDESVRCRRCWASFVGKPEALKEHVKSGDCIYKARPKGYWMNEYQTSYVRGQRFEGGGEEKWYHLFTVLLPHVKICDDQGNHLISPYYTPLSERGSEQAVLAALQADGKQSDFQPSTWPLSSQASPLGSLYVEYEDASMQSSSCASPIVIEDVLSANASFPSLDSSTYNGNSMTLRPDSFLSTSAPRPIPIRGSHRIDARLDEVCSSTASSFSAINTPASMPHLHSKRLSNNFLSYDNDRLRRDNRQLRQERNDLQRRIDAVRANIDPLNQIIEAALYQNGIPLEVSTKLFAATETLNNLRQALG</sequence>
<keyword evidence="4" id="KW-1185">Reference proteome</keyword>
<organism evidence="3 4">
    <name type="scientific">Bionectria ochroleuca</name>
    <name type="common">Gliocladium roseum</name>
    <dbReference type="NCBI Taxonomy" id="29856"/>
    <lineage>
        <taxon>Eukaryota</taxon>
        <taxon>Fungi</taxon>
        <taxon>Dikarya</taxon>
        <taxon>Ascomycota</taxon>
        <taxon>Pezizomycotina</taxon>
        <taxon>Sordariomycetes</taxon>
        <taxon>Hypocreomycetidae</taxon>
        <taxon>Hypocreales</taxon>
        <taxon>Bionectriaceae</taxon>
        <taxon>Clonostachys</taxon>
    </lineage>
</organism>
<evidence type="ECO:0000313" key="3">
    <source>
        <dbReference type="EMBL" id="VUC29214.1"/>
    </source>
</evidence>
<dbReference type="EMBL" id="CABFNS010000798">
    <property type="protein sequence ID" value="VUC29214.1"/>
    <property type="molecule type" value="Genomic_DNA"/>
</dbReference>
<protein>
    <recommendedName>
        <fullName evidence="5">C2H2-type domain-containing protein</fullName>
    </recommendedName>
</protein>
<feature type="region of interest" description="Disordered" evidence="2">
    <location>
        <begin position="25"/>
        <end position="66"/>
    </location>
</feature>
<proteinExistence type="predicted"/>
<evidence type="ECO:0000313" key="4">
    <source>
        <dbReference type="Proteomes" id="UP000766486"/>
    </source>
</evidence>
<dbReference type="Proteomes" id="UP000766486">
    <property type="component" value="Unassembled WGS sequence"/>
</dbReference>
<feature type="compositionally biased region" description="Polar residues" evidence="2">
    <location>
        <begin position="47"/>
        <end position="63"/>
    </location>
</feature>
<accession>A0ABY6UDF4</accession>
<gene>
    <name evidence="3" type="ORF">CLO192961_LOCUS252267</name>
</gene>
<reference evidence="3 4" key="1">
    <citation type="submission" date="2019-06" db="EMBL/GenBank/DDBJ databases">
        <authorList>
            <person name="Broberg M."/>
        </authorList>
    </citation>
    <scope>NUCLEOTIDE SEQUENCE [LARGE SCALE GENOMIC DNA]</scope>
</reference>
<keyword evidence="1" id="KW-0175">Coiled coil</keyword>
<evidence type="ECO:0008006" key="5">
    <source>
        <dbReference type="Google" id="ProtNLM"/>
    </source>
</evidence>
<comment type="caution">
    <text evidence="3">The sequence shown here is derived from an EMBL/GenBank/DDBJ whole genome shotgun (WGS) entry which is preliminary data.</text>
</comment>
<evidence type="ECO:0000256" key="1">
    <source>
        <dbReference type="SAM" id="Coils"/>
    </source>
</evidence>
<name>A0ABY6UDF4_BIOOC</name>